<proteinExistence type="predicted"/>
<protein>
    <submittedName>
        <fullName evidence="1">Uncharacterized protein</fullName>
    </submittedName>
</protein>
<evidence type="ECO:0000313" key="1">
    <source>
        <dbReference type="EMBL" id="GAG81099.1"/>
    </source>
</evidence>
<name>X1AGM8_9ZZZZ</name>
<dbReference type="EMBL" id="BART01016391">
    <property type="protein sequence ID" value="GAG81099.1"/>
    <property type="molecule type" value="Genomic_DNA"/>
</dbReference>
<accession>X1AGM8</accession>
<organism evidence="1">
    <name type="scientific">marine sediment metagenome</name>
    <dbReference type="NCBI Taxonomy" id="412755"/>
    <lineage>
        <taxon>unclassified sequences</taxon>
        <taxon>metagenomes</taxon>
        <taxon>ecological metagenomes</taxon>
    </lineage>
</organism>
<dbReference type="AlphaFoldDB" id="X1AGM8"/>
<reference evidence="1" key="1">
    <citation type="journal article" date="2014" name="Front. Microbiol.">
        <title>High frequency of phylogenetically diverse reductive dehalogenase-homologous genes in deep subseafloor sedimentary metagenomes.</title>
        <authorList>
            <person name="Kawai M."/>
            <person name="Futagami T."/>
            <person name="Toyoda A."/>
            <person name="Takaki Y."/>
            <person name="Nishi S."/>
            <person name="Hori S."/>
            <person name="Arai W."/>
            <person name="Tsubouchi T."/>
            <person name="Morono Y."/>
            <person name="Uchiyama I."/>
            <person name="Ito T."/>
            <person name="Fujiyama A."/>
            <person name="Inagaki F."/>
            <person name="Takami H."/>
        </authorList>
    </citation>
    <scope>NUCLEOTIDE SEQUENCE</scope>
    <source>
        <strain evidence="1">Expedition CK06-06</strain>
    </source>
</reference>
<comment type="caution">
    <text evidence="1">The sequence shown here is derived from an EMBL/GenBank/DDBJ whole genome shotgun (WGS) entry which is preliminary data.</text>
</comment>
<gene>
    <name evidence="1" type="ORF">S01H4_31535</name>
</gene>
<sequence length="181" mass="20514">TYSGIVIVLLMLLVFTVPISPVDPEPLATAKFVISGWDWPDENGHGLFGMKFWENSTGEWLGAPFYITIGQFYYVSPSLFDYDWYTYNVTGGASLKVRVDTTLNATLTGATDLEDGKNYFRTNVTVTCLGIIVFSQQNLTSLVTEDDFSDPIYYYEYDIVLDFILVDGQFYTVTVTHEVFY</sequence>
<feature type="non-terminal residue" evidence="1">
    <location>
        <position position="1"/>
    </location>
</feature>